<dbReference type="InterPro" id="IPR018060">
    <property type="entry name" value="HTH_AraC"/>
</dbReference>
<dbReference type="Pfam" id="PF12833">
    <property type="entry name" value="HTH_18"/>
    <property type="match status" value="1"/>
</dbReference>
<dbReference type="PANTHER" id="PTHR47504">
    <property type="entry name" value="RIGHT ORIGIN-BINDING PROTEIN"/>
    <property type="match status" value="1"/>
</dbReference>
<dbReference type="GO" id="GO:0043565">
    <property type="term" value="F:sequence-specific DNA binding"/>
    <property type="evidence" value="ECO:0007669"/>
    <property type="project" value="InterPro"/>
</dbReference>
<dbReference type="InterPro" id="IPR011256">
    <property type="entry name" value="Reg_factor_effector_dom_sf"/>
</dbReference>
<keyword evidence="6" id="KW-1185">Reference proteome</keyword>
<dbReference type="InterPro" id="IPR009057">
    <property type="entry name" value="Homeodomain-like_sf"/>
</dbReference>
<proteinExistence type="predicted"/>
<evidence type="ECO:0000256" key="1">
    <source>
        <dbReference type="ARBA" id="ARBA00023015"/>
    </source>
</evidence>
<dbReference type="PROSITE" id="PS01124">
    <property type="entry name" value="HTH_ARAC_FAMILY_2"/>
    <property type="match status" value="1"/>
</dbReference>
<dbReference type="EMBL" id="CP060490">
    <property type="protein sequence ID" value="QNL44552.1"/>
    <property type="molecule type" value="Genomic_DNA"/>
</dbReference>
<evidence type="ECO:0000313" key="5">
    <source>
        <dbReference type="EMBL" id="QNL44552.1"/>
    </source>
</evidence>
<dbReference type="Pfam" id="PF14526">
    <property type="entry name" value="Cass2"/>
    <property type="match status" value="1"/>
</dbReference>
<keyword evidence="3" id="KW-0804">Transcription</keyword>
<dbReference type="KEGG" id="ohi:H8790_00385"/>
<dbReference type="SMART" id="SM00342">
    <property type="entry name" value="HTH_ARAC"/>
    <property type="match status" value="1"/>
</dbReference>
<feature type="domain" description="HTH araC/xylS-type" evidence="4">
    <location>
        <begin position="8"/>
        <end position="106"/>
    </location>
</feature>
<dbReference type="Gene3D" id="1.10.10.60">
    <property type="entry name" value="Homeodomain-like"/>
    <property type="match status" value="2"/>
</dbReference>
<dbReference type="AlphaFoldDB" id="A0A7G9B4S1"/>
<accession>A0A7G9B4S1</accession>
<dbReference type="PANTHER" id="PTHR47504:SF5">
    <property type="entry name" value="RIGHT ORIGIN-BINDING PROTEIN"/>
    <property type="match status" value="1"/>
</dbReference>
<evidence type="ECO:0000313" key="6">
    <source>
        <dbReference type="Proteomes" id="UP000515960"/>
    </source>
</evidence>
<dbReference type="SUPFAM" id="SSF46689">
    <property type="entry name" value="Homeodomain-like"/>
    <property type="match status" value="2"/>
</dbReference>
<gene>
    <name evidence="5" type="ORF">H8790_00385</name>
</gene>
<organism evidence="5 6">
    <name type="scientific">Oscillibacter hominis</name>
    <dbReference type="NCBI Taxonomy" id="2763056"/>
    <lineage>
        <taxon>Bacteria</taxon>
        <taxon>Bacillati</taxon>
        <taxon>Bacillota</taxon>
        <taxon>Clostridia</taxon>
        <taxon>Eubacteriales</taxon>
        <taxon>Oscillospiraceae</taxon>
        <taxon>Oscillibacter</taxon>
    </lineage>
</organism>
<evidence type="ECO:0000259" key="4">
    <source>
        <dbReference type="PROSITE" id="PS01124"/>
    </source>
</evidence>
<dbReference type="InterPro" id="IPR010499">
    <property type="entry name" value="AraC_E-bd"/>
</dbReference>
<sequence length="293" mass="32717">MDWITGIQRALDYVEAHLTEKVDYEAAAREACSSTFHFQRMFSMLCGFSLGDYIRMRRLALSAEELTRTGGKVVDIALKYGYDTPESFSRAFLRFHGISPTDARRGGTVKSFSRLSVKLILSGGSTMDYRIEKKGPFQIICRKKQVAKPQGETAAEDIAPFWAQCRTDGTIQELCRCGRFDSFGGILGVCFSNEMAESGFPYGIGAEYSGVPSGAEGLDIVDIPAHTYAVFPCRGRMPDAFIETYRKICTEFFPQSNYAYGSGIELEVYPSAEVQDPNYTCELWIAVNEKEPR</sequence>
<dbReference type="PROSITE" id="PS00041">
    <property type="entry name" value="HTH_ARAC_FAMILY_1"/>
    <property type="match status" value="1"/>
</dbReference>
<dbReference type="InterPro" id="IPR018062">
    <property type="entry name" value="HTH_AraC-typ_CS"/>
</dbReference>
<protein>
    <submittedName>
        <fullName evidence="5">AraC family transcriptional regulator</fullName>
    </submittedName>
</protein>
<dbReference type="SUPFAM" id="SSF55136">
    <property type="entry name" value="Probable bacterial effector-binding domain"/>
    <property type="match status" value="1"/>
</dbReference>
<dbReference type="Gene3D" id="3.20.80.10">
    <property type="entry name" value="Regulatory factor, effector binding domain"/>
    <property type="match status" value="1"/>
</dbReference>
<dbReference type="GO" id="GO:0003700">
    <property type="term" value="F:DNA-binding transcription factor activity"/>
    <property type="evidence" value="ECO:0007669"/>
    <property type="project" value="InterPro"/>
</dbReference>
<evidence type="ECO:0000256" key="2">
    <source>
        <dbReference type="ARBA" id="ARBA00023125"/>
    </source>
</evidence>
<dbReference type="SMART" id="SM00871">
    <property type="entry name" value="AraC_E_bind"/>
    <property type="match status" value="1"/>
</dbReference>
<dbReference type="Proteomes" id="UP000515960">
    <property type="component" value="Chromosome"/>
</dbReference>
<dbReference type="InterPro" id="IPR050959">
    <property type="entry name" value="MarA-like"/>
</dbReference>
<name>A0A7G9B4S1_9FIRM</name>
<keyword evidence="1" id="KW-0805">Transcription regulation</keyword>
<dbReference type="RefSeq" id="WP_187333152.1">
    <property type="nucleotide sequence ID" value="NZ_CP060490.1"/>
</dbReference>
<keyword evidence="2" id="KW-0238">DNA-binding</keyword>
<evidence type="ECO:0000256" key="3">
    <source>
        <dbReference type="ARBA" id="ARBA00023163"/>
    </source>
</evidence>
<dbReference type="InterPro" id="IPR029441">
    <property type="entry name" value="Cass2"/>
</dbReference>
<reference evidence="5 6" key="1">
    <citation type="submission" date="2020-08" db="EMBL/GenBank/DDBJ databases">
        <authorList>
            <person name="Liu C."/>
            <person name="Sun Q."/>
        </authorList>
    </citation>
    <scope>NUCLEOTIDE SEQUENCE [LARGE SCALE GENOMIC DNA]</scope>
    <source>
        <strain evidence="5 6">NSJ-62</strain>
    </source>
</reference>